<sequence length="189" mass="20859">MGTAILRSHDCLQRRFLPNDALSIPSSQIRSRKNSNPNPNCKSYVNNNNHHNRRRKRSPVTTGQSNQHDRKQSVDRTVAPTKLVMGQVKILKRGEKLSPEIVVPVAEDQKVKAVKAMDLVLGSTDRFGPDPITMQKQIRVSDSVSKDVIYAGSGFVSSPPPSSVPVPGFLGKNGVATSDLRRLLRLDLE</sequence>
<dbReference type="EMBL" id="BT142032">
    <property type="protein sequence ID" value="AFK41826.1"/>
    <property type="molecule type" value="mRNA"/>
</dbReference>
<feature type="compositionally biased region" description="Polar residues" evidence="1">
    <location>
        <begin position="24"/>
        <end position="45"/>
    </location>
</feature>
<dbReference type="Proteomes" id="UP000265566">
    <property type="component" value="Chromosome 4"/>
</dbReference>
<dbReference type="EnsemblPlants" id="KEH32164">
    <property type="protein sequence ID" value="KEH32164"/>
    <property type="gene ID" value="MTR_4g116830"/>
</dbReference>
<reference evidence="2" key="2">
    <citation type="submission" date="2012-05" db="EMBL/GenBank/DDBJ databases">
        <authorList>
            <person name="Krishnakumar V."/>
            <person name="Cheung F."/>
            <person name="Xiao Y."/>
            <person name="Chan A."/>
            <person name="Moskal W.A."/>
            <person name="Town C.D."/>
        </authorList>
    </citation>
    <scope>NUCLEOTIDE SEQUENCE</scope>
</reference>
<reference evidence="3 6" key="1">
    <citation type="journal article" date="2011" name="Nature">
        <title>The Medicago genome provides insight into the evolution of rhizobial symbioses.</title>
        <authorList>
            <person name="Young N.D."/>
            <person name="Debelle F."/>
            <person name="Oldroyd G.E."/>
            <person name="Geurts R."/>
            <person name="Cannon S.B."/>
            <person name="Udvardi M.K."/>
            <person name="Benedito V.A."/>
            <person name="Mayer K.F."/>
            <person name="Gouzy J."/>
            <person name="Schoof H."/>
            <person name="Van de Peer Y."/>
            <person name="Proost S."/>
            <person name="Cook D.R."/>
            <person name="Meyers B.C."/>
            <person name="Spannagl M."/>
            <person name="Cheung F."/>
            <person name="De Mita S."/>
            <person name="Krishnakumar V."/>
            <person name="Gundlach H."/>
            <person name="Zhou S."/>
            <person name="Mudge J."/>
            <person name="Bharti A.K."/>
            <person name="Murray J.D."/>
            <person name="Naoumkina M.A."/>
            <person name="Rosen B."/>
            <person name="Silverstein K.A."/>
            <person name="Tang H."/>
            <person name="Rombauts S."/>
            <person name="Zhao P.X."/>
            <person name="Zhou P."/>
            <person name="Barbe V."/>
            <person name="Bardou P."/>
            <person name="Bechner M."/>
            <person name="Bellec A."/>
            <person name="Berger A."/>
            <person name="Berges H."/>
            <person name="Bidwell S."/>
            <person name="Bisseling T."/>
            <person name="Choisne N."/>
            <person name="Couloux A."/>
            <person name="Denny R."/>
            <person name="Deshpande S."/>
            <person name="Dai X."/>
            <person name="Doyle J.J."/>
            <person name="Dudez A.M."/>
            <person name="Farmer A.D."/>
            <person name="Fouteau S."/>
            <person name="Franken C."/>
            <person name="Gibelin C."/>
            <person name="Gish J."/>
            <person name="Goldstein S."/>
            <person name="Gonzalez A.J."/>
            <person name="Green P.J."/>
            <person name="Hallab A."/>
            <person name="Hartog M."/>
            <person name="Hua A."/>
            <person name="Humphray S.J."/>
            <person name="Jeong D.H."/>
            <person name="Jing Y."/>
            <person name="Jocker A."/>
            <person name="Kenton S.M."/>
            <person name="Kim D.J."/>
            <person name="Klee K."/>
            <person name="Lai H."/>
            <person name="Lang C."/>
            <person name="Lin S."/>
            <person name="Macmil S.L."/>
            <person name="Magdelenat G."/>
            <person name="Matthews L."/>
            <person name="McCorrison J."/>
            <person name="Monaghan E.L."/>
            <person name="Mun J.H."/>
            <person name="Najar F.Z."/>
            <person name="Nicholson C."/>
            <person name="Noirot C."/>
            <person name="O'Bleness M."/>
            <person name="Paule C.R."/>
            <person name="Poulain J."/>
            <person name="Prion F."/>
            <person name="Qin B."/>
            <person name="Qu C."/>
            <person name="Retzel E.F."/>
            <person name="Riddle C."/>
            <person name="Sallet E."/>
            <person name="Samain S."/>
            <person name="Samson N."/>
            <person name="Sanders I."/>
            <person name="Saurat O."/>
            <person name="Scarpelli C."/>
            <person name="Schiex T."/>
            <person name="Segurens B."/>
            <person name="Severin A.J."/>
            <person name="Sherrier D.J."/>
            <person name="Shi R."/>
            <person name="Sims S."/>
            <person name="Singer S.R."/>
            <person name="Sinharoy S."/>
            <person name="Sterck L."/>
            <person name="Viollet A."/>
            <person name="Wang B.B."/>
            <person name="Wang K."/>
            <person name="Wang M."/>
            <person name="Wang X."/>
            <person name="Warfsmann J."/>
            <person name="Weissenbach J."/>
            <person name="White D.D."/>
            <person name="White J.D."/>
            <person name="Wiley G.B."/>
            <person name="Wincker P."/>
            <person name="Xing Y."/>
            <person name="Yang L."/>
            <person name="Yao Z."/>
            <person name="Ying F."/>
            <person name="Zhai J."/>
            <person name="Zhou L."/>
            <person name="Zuber A."/>
            <person name="Denarie J."/>
            <person name="Dixon R.A."/>
            <person name="May G.D."/>
            <person name="Schwartz D.C."/>
            <person name="Rogers J."/>
            <person name="Quetier F."/>
            <person name="Town C.D."/>
            <person name="Roe B.A."/>
        </authorList>
    </citation>
    <scope>NUCLEOTIDE SEQUENCE [LARGE SCALE GENOMIC DNA]</scope>
    <source>
        <strain evidence="3">A17</strain>
        <strain evidence="5 6">cv. Jemalong A17</strain>
    </source>
</reference>
<reference evidence="4" key="5">
    <citation type="journal article" date="2018" name="Nat. Plants">
        <title>Whole-genome landscape of Medicago truncatula symbiotic genes.</title>
        <authorList>
            <person name="Pecrix Y."/>
            <person name="Gamas P."/>
            <person name="Carrere S."/>
        </authorList>
    </citation>
    <scope>NUCLEOTIDE SEQUENCE</scope>
    <source>
        <tissue evidence="4">Leaves</tissue>
    </source>
</reference>
<evidence type="ECO:0000256" key="1">
    <source>
        <dbReference type="SAM" id="MobiDB-lite"/>
    </source>
</evidence>
<dbReference type="GO" id="GO:0016071">
    <property type="term" value="P:mRNA metabolic process"/>
    <property type="evidence" value="ECO:0007669"/>
    <property type="project" value="UniProtKB-ARBA"/>
</dbReference>
<dbReference type="InterPro" id="IPR028322">
    <property type="entry name" value="PNRC-like_rgn"/>
</dbReference>
<dbReference type="Pfam" id="PF15365">
    <property type="entry name" value="PNRC"/>
    <property type="match status" value="1"/>
</dbReference>
<dbReference type="ExpressionAtlas" id="I3SNI4">
    <property type="expression patterns" value="differential"/>
</dbReference>
<reference evidence="5" key="4">
    <citation type="submission" date="2015-04" db="UniProtKB">
        <authorList>
            <consortium name="EnsemblPlants"/>
        </authorList>
    </citation>
    <scope>IDENTIFICATION</scope>
    <source>
        <strain evidence="5">cv. Jemalong A17</strain>
    </source>
</reference>
<dbReference type="KEGG" id="mtr:25493971"/>
<proteinExistence type="evidence at transcript level"/>
<evidence type="ECO:0000313" key="5">
    <source>
        <dbReference type="EnsemblPlants" id="KEH32164"/>
    </source>
</evidence>
<dbReference type="AlphaFoldDB" id="I3SNI4"/>
<accession>I3SNI4</accession>
<dbReference type="PANTHER" id="PTHR33670:SF15">
    <property type="entry name" value="OS02G0797600 PROTEIN"/>
    <property type="match status" value="1"/>
</dbReference>
<name>I3SNI4_MEDTR</name>
<dbReference type="EMBL" id="CM001220">
    <property type="protein sequence ID" value="KEH32164.1"/>
    <property type="molecule type" value="Genomic_DNA"/>
</dbReference>
<protein>
    <submittedName>
        <fullName evidence="2 5">Uncharacterized protein</fullName>
    </submittedName>
</protein>
<evidence type="ECO:0000313" key="6">
    <source>
        <dbReference type="Proteomes" id="UP000002051"/>
    </source>
</evidence>
<dbReference type="PANTHER" id="PTHR33670">
    <property type="entry name" value="SPLICING FACTOR, PROLINE- AND GLUTAMINE-RICH-LIKE"/>
    <property type="match status" value="1"/>
</dbReference>
<keyword evidence="6" id="KW-1185">Reference proteome</keyword>
<dbReference type="Proteomes" id="UP000002051">
    <property type="component" value="Chromosome 4"/>
</dbReference>
<dbReference type="HOGENOM" id="CLU_079218_0_0_1"/>
<evidence type="ECO:0000313" key="2">
    <source>
        <dbReference type="EMBL" id="AFK41826.1"/>
    </source>
</evidence>
<evidence type="ECO:0000313" key="4">
    <source>
        <dbReference type="EMBL" id="RHN64090.1"/>
    </source>
</evidence>
<evidence type="ECO:0000313" key="3">
    <source>
        <dbReference type="EMBL" id="KEH32164.1"/>
    </source>
</evidence>
<dbReference type="STRING" id="3880.I3SNI4"/>
<feature type="region of interest" description="Disordered" evidence="1">
    <location>
        <begin position="23"/>
        <end position="79"/>
    </location>
</feature>
<dbReference type="OrthoDB" id="1935097at2759"/>
<dbReference type="Gramene" id="rna26870">
    <property type="protein sequence ID" value="RHN64090.1"/>
    <property type="gene ID" value="gene26870"/>
</dbReference>
<dbReference type="EMBL" id="PSQE01000004">
    <property type="protein sequence ID" value="RHN64090.1"/>
    <property type="molecule type" value="Genomic_DNA"/>
</dbReference>
<organism evidence="2">
    <name type="scientific">Medicago truncatula</name>
    <name type="common">Barrel medic</name>
    <name type="synonym">Medicago tribuloides</name>
    <dbReference type="NCBI Taxonomy" id="3880"/>
    <lineage>
        <taxon>Eukaryota</taxon>
        <taxon>Viridiplantae</taxon>
        <taxon>Streptophyta</taxon>
        <taxon>Embryophyta</taxon>
        <taxon>Tracheophyta</taxon>
        <taxon>Spermatophyta</taxon>
        <taxon>Magnoliopsida</taxon>
        <taxon>eudicotyledons</taxon>
        <taxon>Gunneridae</taxon>
        <taxon>Pentapetalae</taxon>
        <taxon>rosids</taxon>
        <taxon>fabids</taxon>
        <taxon>Fabales</taxon>
        <taxon>Fabaceae</taxon>
        <taxon>Papilionoideae</taxon>
        <taxon>50 kb inversion clade</taxon>
        <taxon>NPAAA clade</taxon>
        <taxon>Hologalegina</taxon>
        <taxon>IRL clade</taxon>
        <taxon>Trifolieae</taxon>
        <taxon>Medicago</taxon>
    </lineage>
</organism>
<reference evidence="3 6" key="3">
    <citation type="journal article" date="2014" name="BMC Genomics">
        <title>An improved genome release (version Mt4.0) for the model legume Medicago truncatula.</title>
        <authorList>
            <person name="Tang H."/>
            <person name="Krishnakumar V."/>
            <person name="Bidwell S."/>
            <person name="Rosen B."/>
            <person name="Chan A."/>
            <person name="Zhou S."/>
            <person name="Gentzbittel L."/>
            <person name="Childs K.L."/>
            <person name="Yandell M."/>
            <person name="Gundlach H."/>
            <person name="Mayer K.F."/>
            <person name="Schwartz D.C."/>
            <person name="Town C.D."/>
        </authorList>
    </citation>
    <scope>GENOME REANNOTATION</scope>
    <source>
        <strain evidence="3">A17</strain>
        <strain evidence="5 6">cv. Jemalong A17</strain>
    </source>
</reference>
<gene>
    <name evidence="5" type="primary">25493971</name>
    <name evidence="3" type="ordered locus">MTR_4g116830</name>
    <name evidence="4" type="ORF">MtrunA17_Chr4g0065361</name>
</gene>